<reference evidence="1" key="1">
    <citation type="submission" date="2013-11" db="EMBL/GenBank/DDBJ databases">
        <title>Genome sequence of the fusiform rust pathogen reveals effectors for host alternation and coevolution with pine.</title>
        <authorList>
            <consortium name="DOE Joint Genome Institute"/>
            <person name="Smith K."/>
            <person name="Pendleton A."/>
            <person name="Kubisiak T."/>
            <person name="Anderson C."/>
            <person name="Salamov A."/>
            <person name="Aerts A."/>
            <person name="Riley R."/>
            <person name="Clum A."/>
            <person name="Lindquist E."/>
            <person name="Ence D."/>
            <person name="Campbell M."/>
            <person name="Kronenberg Z."/>
            <person name="Feau N."/>
            <person name="Dhillon B."/>
            <person name="Hamelin R."/>
            <person name="Burleigh J."/>
            <person name="Smith J."/>
            <person name="Yandell M."/>
            <person name="Nelson C."/>
            <person name="Grigoriev I."/>
            <person name="Davis J."/>
        </authorList>
    </citation>
    <scope>NUCLEOTIDE SEQUENCE</scope>
    <source>
        <strain evidence="1">G11</strain>
    </source>
</reference>
<proteinExistence type="predicted"/>
<dbReference type="EMBL" id="MU167391">
    <property type="protein sequence ID" value="KAG0141315.1"/>
    <property type="molecule type" value="Genomic_DNA"/>
</dbReference>
<dbReference type="AlphaFoldDB" id="A0A9P6N7J5"/>
<dbReference type="Proteomes" id="UP000886653">
    <property type="component" value="Unassembled WGS sequence"/>
</dbReference>
<dbReference type="OrthoDB" id="3253623at2759"/>
<organism evidence="1 2">
    <name type="scientific">Cronartium quercuum f. sp. fusiforme G11</name>
    <dbReference type="NCBI Taxonomy" id="708437"/>
    <lineage>
        <taxon>Eukaryota</taxon>
        <taxon>Fungi</taxon>
        <taxon>Dikarya</taxon>
        <taxon>Basidiomycota</taxon>
        <taxon>Pucciniomycotina</taxon>
        <taxon>Pucciniomycetes</taxon>
        <taxon>Pucciniales</taxon>
        <taxon>Coleosporiaceae</taxon>
        <taxon>Cronartium</taxon>
    </lineage>
</organism>
<protein>
    <submittedName>
        <fullName evidence="1">Uncharacterized protein</fullName>
    </submittedName>
</protein>
<comment type="caution">
    <text evidence="1">The sequence shown here is derived from an EMBL/GenBank/DDBJ whole genome shotgun (WGS) entry which is preliminary data.</text>
</comment>
<keyword evidence="2" id="KW-1185">Reference proteome</keyword>
<evidence type="ECO:0000313" key="2">
    <source>
        <dbReference type="Proteomes" id="UP000886653"/>
    </source>
</evidence>
<gene>
    <name evidence="1" type="ORF">CROQUDRAFT_686041</name>
</gene>
<sequence length="210" mass="23772">MKDWIQWFLSLGEVEEAIEDWAQKVKNSPADEVADYQQSVAWKLLYPRSSSARSSKGTPPPLELAFSLFINWFNPLGNKISGWQVSIGVIALNCMNLPPHIHHQAQNNFLSGVVPAPRQPDMTTINHILTPLVDKLIKLDRGFSVLTKKYPQGRKVTVQLACLIGNIMAMHKHCQDIFAGFTSHSGTHFCTWCDFSKDDRWKMVIGRLQV</sequence>
<accession>A0A9P6N7J5</accession>
<evidence type="ECO:0000313" key="1">
    <source>
        <dbReference type="EMBL" id="KAG0141315.1"/>
    </source>
</evidence>
<name>A0A9P6N7J5_9BASI</name>